<dbReference type="Gene3D" id="3.90.1140.10">
    <property type="entry name" value="Cyclic phosphodiesterase"/>
    <property type="match status" value="1"/>
</dbReference>
<accession>A0A382IKJ7</accession>
<dbReference type="Pfam" id="PF13563">
    <property type="entry name" value="2_5_RNA_ligase2"/>
    <property type="match status" value="1"/>
</dbReference>
<proteinExistence type="predicted"/>
<dbReference type="EMBL" id="UINC01067574">
    <property type="protein sequence ID" value="SVB99363.1"/>
    <property type="molecule type" value="Genomic_DNA"/>
</dbReference>
<evidence type="ECO:0000313" key="1">
    <source>
        <dbReference type="EMBL" id="SVB99363.1"/>
    </source>
</evidence>
<dbReference type="AlphaFoldDB" id="A0A382IKJ7"/>
<sequence length="201" mass="21478">MVIDSAELENDDFGYSCYTIVAPAPPELTKPLLDIETAAGQTRAKIPAHVTVKGTLYAVTSLEGMIDEIRVVTARHEPFGLGTQGMELMGPDHSVIIGFEVNPSIQGLHDDLMTHTAPLGKPAYPDDPYRAHMSIVNQVGADGAAIAKGLLDDIDFGSELSIGVIDLMGRAGPGWGGIWHRIERFELGSKCRSPASQRGGE</sequence>
<name>A0A382IKJ7_9ZZZZ</name>
<organism evidence="1">
    <name type="scientific">marine metagenome</name>
    <dbReference type="NCBI Taxonomy" id="408172"/>
    <lineage>
        <taxon>unclassified sequences</taxon>
        <taxon>metagenomes</taxon>
        <taxon>ecological metagenomes</taxon>
    </lineage>
</organism>
<evidence type="ECO:0008006" key="2">
    <source>
        <dbReference type="Google" id="ProtNLM"/>
    </source>
</evidence>
<gene>
    <name evidence="1" type="ORF">METZ01_LOCUS252217</name>
</gene>
<reference evidence="1" key="1">
    <citation type="submission" date="2018-05" db="EMBL/GenBank/DDBJ databases">
        <authorList>
            <person name="Lanie J.A."/>
            <person name="Ng W.-L."/>
            <person name="Kazmierczak K.M."/>
            <person name="Andrzejewski T.M."/>
            <person name="Davidsen T.M."/>
            <person name="Wayne K.J."/>
            <person name="Tettelin H."/>
            <person name="Glass J.I."/>
            <person name="Rusch D."/>
            <person name="Podicherti R."/>
            <person name="Tsui H.-C.T."/>
            <person name="Winkler M.E."/>
        </authorList>
    </citation>
    <scope>NUCLEOTIDE SEQUENCE</scope>
</reference>
<protein>
    <recommendedName>
        <fullName evidence="2">Phosphoesterase HXTX domain-containing protein</fullName>
    </recommendedName>
</protein>